<dbReference type="Pfam" id="PF07690">
    <property type="entry name" value="MFS_1"/>
    <property type="match status" value="1"/>
</dbReference>
<evidence type="ECO:0000256" key="8">
    <source>
        <dbReference type="SAM" id="Phobius"/>
    </source>
</evidence>
<feature type="transmembrane region" description="Helical" evidence="8">
    <location>
        <begin position="50"/>
        <end position="71"/>
    </location>
</feature>
<organism evidence="10 11">
    <name type="scientific">Sorangium atrum</name>
    <dbReference type="NCBI Taxonomy" id="2995308"/>
    <lineage>
        <taxon>Bacteria</taxon>
        <taxon>Pseudomonadati</taxon>
        <taxon>Myxococcota</taxon>
        <taxon>Polyangia</taxon>
        <taxon>Polyangiales</taxon>
        <taxon>Polyangiaceae</taxon>
        <taxon>Sorangium</taxon>
    </lineage>
</organism>
<protein>
    <submittedName>
        <fullName evidence="10">DHA2 family efflux MFS transporter permease subunit</fullName>
    </submittedName>
</protein>
<dbReference type="SUPFAM" id="SSF103473">
    <property type="entry name" value="MFS general substrate transporter"/>
    <property type="match status" value="1"/>
</dbReference>
<feature type="transmembrane region" description="Helical" evidence="8">
    <location>
        <begin position="451"/>
        <end position="470"/>
    </location>
</feature>
<feature type="transmembrane region" description="Helical" evidence="8">
    <location>
        <begin position="201"/>
        <end position="223"/>
    </location>
</feature>
<keyword evidence="4" id="KW-1003">Cell membrane</keyword>
<dbReference type="PRINTS" id="PR01036">
    <property type="entry name" value="TCRTETB"/>
</dbReference>
<dbReference type="EMBL" id="JAQNDK010000003">
    <property type="protein sequence ID" value="MDC0681371.1"/>
    <property type="molecule type" value="Genomic_DNA"/>
</dbReference>
<feature type="transmembrane region" description="Helical" evidence="8">
    <location>
        <begin position="336"/>
        <end position="355"/>
    </location>
</feature>
<evidence type="ECO:0000256" key="7">
    <source>
        <dbReference type="ARBA" id="ARBA00023136"/>
    </source>
</evidence>
<reference evidence="10 11" key="1">
    <citation type="submission" date="2023-01" db="EMBL/GenBank/DDBJ databases">
        <title>Minimal conservation of predation-associated metabolite biosynthetic gene clusters underscores biosynthetic potential of Myxococcota including descriptions for ten novel species: Archangium lansinium sp. nov., Myxococcus landrumus sp. nov., Nannocystis bai.</title>
        <authorList>
            <person name="Ahearne A."/>
            <person name="Stevens C."/>
            <person name="Dowd S."/>
        </authorList>
    </citation>
    <scope>NUCLEOTIDE SEQUENCE [LARGE SCALE GENOMIC DNA]</scope>
    <source>
        <strain evidence="10 11">WIWO2</strain>
    </source>
</reference>
<dbReference type="Gene3D" id="1.20.1250.20">
    <property type="entry name" value="MFS general substrate transporter like domains"/>
    <property type="match status" value="1"/>
</dbReference>
<keyword evidence="11" id="KW-1185">Reference proteome</keyword>
<keyword evidence="7 8" id="KW-0472">Membrane</keyword>
<evidence type="ECO:0000313" key="11">
    <source>
        <dbReference type="Proteomes" id="UP001217485"/>
    </source>
</evidence>
<feature type="domain" description="Major facilitator superfamily (MFS) profile" evidence="9">
    <location>
        <begin position="17"/>
        <end position="474"/>
    </location>
</feature>
<feature type="transmembrane region" description="Helical" evidence="8">
    <location>
        <begin position="141"/>
        <end position="163"/>
    </location>
</feature>
<sequence>MENAKNDQVVKGGLSRAMVVVLVCIFMSMLDSSIVNVALPSIGEALHGSFVVLQWIVLSYLVVTSGLVLAMGRLGDIFGKKRLYIAGIVIFTAGSAVCAVPWNAGWLLLGRAVQGVGSAILLALGPALVTELVAPAERGKAFGMMGATVSLGLILGPGLGGVLVSSLGWNWIFLINVPIGLFAAVRALRDIPSTRPAAHESFDLLGATALFLGISSLVIAITGGERSGMGPEGAAALWAVSVGSFIAFVVVELKVKTPLLDLRIFRNALFSTNLAGAVLNSIALGGTLVLMPFYLQNVLALSVRTTGLLLAVTPIALTVVAPLAGGLSDRFGARRLILGGLLITAVGFYAISTLSQETGKVEYALKFLVLAVGVGLFQTPNSATIMSSIQTARTGIGAGLLSVARLLGQTVGVATVTGLWSWRVMSHVDMASGEGPLRAPLQAQVDGFRDVFLILLVTTVLTGLIVAQGFRSGTSPVGPLAAGGGRPAAG</sequence>
<dbReference type="Proteomes" id="UP001217485">
    <property type="component" value="Unassembled WGS sequence"/>
</dbReference>
<feature type="transmembrane region" description="Helical" evidence="8">
    <location>
        <begin position="12"/>
        <end position="30"/>
    </location>
</feature>
<dbReference type="CDD" id="cd17321">
    <property type="entry name" value="MFS_MMR_MDR_like"/>
    <property type="match status" value="1"/>
</dbReference>
<dbReference type="InterPro" id="IPR036259">
    <property type="entry name" value="MFS_trans_sf"/>
</dbReference>
<keyword evidence="6 8" id="KW-1133">Transmembrane helix</keyword>
<name>A0ABT5C4M5_9BACT</name>
<evidence type="ECO:0000256" key="2">
    <source>
        <dbReference type="ARBA" id="ARBA00008537"/>
    </source>
</evidence>
<dbReference type="PANTHER" id="PTHR42718:SF9">
    <property type="entry name" value="MAJOR FACILITATOR SUPERFAMILY MULTIDRUG TRANSPORTER MFSC"/>
    <property type="match status" value="1"/>
</dbReference>
<feature type="transmembrane region" description="Helical" evidence="8">
    <location>
        <begin position="367"/>
        <end position="386"/>
    </location>
</feature>
<dbReference type="InterPro" id="IPR011701">
    <property type="entry name" value="MFS"/>
</dbReference>
<gene>
    <name evidence="10" type="ORF">POL72_26765</name>
</gene>
<dbReference type="InterPro" id="IPR020846">
    <property type="entry name" value="MFS_dom"/>
</dbReference>
<evidence type="ECO:0000256" key="3">
    <source>
        <dbReference type="ARBA" id="ARBA00022448"/>
    </source>
</evidence>
<evidence type="ECO:0000256" key="5">
    <source>
        <dbReference type="ARBA" id="ARBA00022692"/>
    </source>
</evidence>
<feature type="transmembrane region" description="Helical" evidence="8">
    <location>
        <begin position="235"/>
        <end position="253"/>
    </location>
</feature>
<keyword evidence="5 8" id="KW-0812">Transmembrane</keyword>
<feature type="transmembrane region" description="Helical" evidence="8">
    <location>
        <begin position="108"/>
        <end position="129"/>
    </location>
</feature>
<dbReference type="InterPro" id="IPR004638">
    <property type="entry name" value="EmrB-like"/>
</dbReference>
<proteinExistence type="inferred from homology"/>
<evidence type="ECO:0000256" key="6">
    <source>
        <dbReference type="ARBA" id="ARBA00022989"/>
    </source>
</evidence>
<evidence type="ECO:0000259" key="9">
    <source>
        <dbReference type="PROSITE" id="PS50850"/>
    </source>
</evidence>
<comment type="similarity">
    <text evidence="2">Belongs to the major facilitator superfamily. EmrB family.</text>
</comment>
<dbReference type="NCBIfam" id="TIGR00711">
    <property type="entry name" value="efflux_EmrB"/>
    <property type="match status" value="1"/>
</dbReference>
<dbReference type="PROSITE" id="PS50850">
    <property type="entry name" value="MFS"/>
    <property type="match status" value="1"/>
</dbReference>
<dbReference type="PANTHER" id="PTHR42718">
    <property type="entry name" value="MAJOR FACILITATOR SUPERFAMILY MULTIDRUG TRANSPORTER MFSC"/>
    <property type="match status" value="1"/>
</dbReference>
<feature type="transmembrane region" description="Helical" evidence="8">
    <location>
        <begin position="83"/>
        <end position="102"/>
    </location>
</feature>
<evidence type="ECO:0000313" key="10">
    <source>
        <dbReference type="EMBL" id="MDC0681371.1"/>
    </source>
</evidence>
<evidence type="ECO:0000256" key="4">
    <source>
        <dbReference type="ARBA" id="ARBA00022475"/>
    </source>
</evidence>
<evidence type="ECO:0000256" key="1">
    <source>
        <dbReference type="ARBA" id="ARBA00004651"/>
    </source>
</evidence>
<dbReference type="RefSeq" id="WP_272098422.1">
    <property type="nucleotide sequence ID" value="NZ_JAQNDK010000003.1"/>
</dbReference>
<feature type="transmembrane region" description="Helical" evidence="8">
    <location>
        <begin position="307"/>
        <end position="324"/>
    </location>
</feature>
<accession>A0ABT5C4M5</accession>
<feature type="transmembrane region" description="Helical" evidence="8">
    <location>
        <begin position="169"/>
        <end position="189"/>
    </location>
</feature>
<feature type="transmembrane region" description="Helical" evidence="8">
    <location>
        <begin position="274"/>
        <end position="295"/>
    </location>
</feature>
<dbReference type="Gene3D" id="1.20.1720.10">
    <property type="entry name" value="Multidrug resistance protein D"/>
    <property type="match status" value="1"/>
</dbReference>
<keyword evidence="3" id="KW-0813">Transport</keyword>
<comment type="subcellular location">
    <subcellularLocation>
        <location evidence="1">Cell membrane</location>
        <topology evidence="1">Multi-pass membrane protein</topology>
    </subcellularLocation>
</comment>
<comment type="caution">
    <text evidence="10">The sequence shown here is derived from an EMBL/GenBank/DDBJ whole genome shotgun (WGS) entry which is preliminary data.</text>
</comment>